<dbReference type="Proteomes" id="UP001162131">
    <property type="component" value="Unassembled WGS sequence"/>
</dbReference>
<evidence type="ECO:0000313" key="2">
    <source>
        <dbReference type="Proteomes" id="UP001162131"/>
    </source>
</evidence>
<name>A0AAU9IE36_9CILI</name>
<proteinExistence type="predicted"/>
<evidence type="ECO:0000313" key="1">
    <source>
        <dbReference type="EMBL" id="CAG9311727.1"/>
    </source>
</evidence>
<accession>A0AAU9IE36</accession>
<gene>
    <name evidence="1" type="ORF">BSTOLATCC_MIC4010</name>
</gene>
<keyword evidence="2" id="KW-1185">Reference proteome</keyword>
<reference evidence="1" key="1">
    <citation type="submission" date="2021-09" db="EMBL/GenBank/DDBJ databases">
        <authorList>
            <consortium name="AG Swart"/>
            <person name="Singh M."/>
            <person name="Singh A."/>
            <person name="Seah K."/>
            <person name="Emmerich C."/>
        </authorList>
    </citation>
    <scope>NUCLEOTIDE SEQUENCE</scope>
    <source>
        <strain evidence="1">ATCC30299</strain>
    </source>
</reference>
<organism evidence="1 2">
    <name type="scientific">Blepharisma stoltei</name>
    <dbReference type="NCBI Taxonomy" id="1481888"/>
    <lineage>
        <taxon>Eukaryota</taxon>
        <taxon>Sar</taxon>
        <taxon>Alveolata</taxon>
        <taxon>Ciliophora</taxon>
        <taxon>Postciliodesmatophora</taxon>
        <taxon>Heterotrichea</taxon>
        <taxon>Heterotrichida</taxon>
        <taxon>Blepharismidae</taxon>
        <taxon>Blepharisma</taxon>
    </lineage>
</organism>
<protein>
    <submittedName>
        <fullName evidence="1">Uncharacterized protein</fullName>
    </submittedName>
</protein>
<comment type="caution">
    <text evidence="1">The sequence shown here is derived from an EMBL/GenBank/DDBJ whole genome shotgun (WGS) entry which is preliminary data.</text>
</comment>
<dbReference type="AlphaFoldDB" id="A0AAU9IE36"/>
<dbReference type="EMBL" id="CAJZBQ010000004">
    <property type="protein sequence ID" value="CAG9311727.1"/>
    <property type="molecule type" value="Genomic_DNA"/>
</dbReference>
<sequence>MSTMRCFEPKCKREVEFLCECASPATYFCKKHIGNHCGSSSNPHNISSIFVEPVEGTKEAILSFLAEEKSKIEEMRANIIASFTQTLCSYENILEQVLKEIDSDSTKIGSYVEKIRQPQKLSRIEQDPTLNLLVLQSNEAIEKAKAIFTVISSNNIRLFCEKRKQIDAIIESFHKEKPKVISQEVRFELKTTYMNFEKEGENLDSALSKYIEAIRTHPNDAIFEFF</sequence>